<dbReference type="RefSeq" id="WP_148066787.1">
    <property type="nucleotide sequence ID" value="NZ_VRZA01000001.1"/>
</dbReference>
<dbReference type="Gene3D" id="1.10.10.1590">
    <property type="entry name" value="NADH-quinone oxidoreductase subunit E"/>
    <property type="match status" value="1"/>
</dbReference>
<gene>
    <name evidence="11" type="ORF">FV139_03285</name>
</gene>
<keyword evidence="5 10" id="KW-0408">Iron</keyword>
<protein>
    <recommendedName>
        <fullName evidence="2">NADH-quinone oxidoreductase subunit E</fullName>
    </recommendedName>
    <alternativeName>
        <fullName evidence="7">NADH dehydrogenase I subunit E</fullName>
    </alternativeName>
    <alternativeName>
        <fullName evidence="8">NDH-1 subunit E</fullName>
    </alternativeName>
</protein>
<reference evidence="11 12" key="1">
    <citation type="submission" date="2019-08" db="EMBL/GenBank/DDBJ databases">
        <title>Parahaliea maris sp. nov., isolated from the surface seawater.</title>
        <authorList>
            <person name="Liu Y."/>
        </authorList>
    </citation>
    <scope>NUCLEOTIDE SEQUENCE [LARGE SCALE GENOMIC DNA]</scope>
    <source>
        <strain evidence="11 12">HSLHS9</strain>
    </source>
</reference>
<dbReference type="EMBL" id="VRZA01000001">
    <property type="protein sequence ID" value="TXS96515.1"/>
    <property type="molecule type" value="Genomic_DNA"/>
</dbReference>
<dbReference type="GO" id="GO:0003954">
    <property type="term" value="F:NADH dehydrogenase activity"/>
    <property type="evidence" value="ECO:0007669"/>
    <property type="project" value="TreeGrafter"/>
</dbReference>
<evidence type="ECO:0000256" key="2">
    <source>
        <dbReference type="ARBA" id="ARBA00019898"/>
    </source>
</evidence>
<keyword evidence="6 10" id="KW-0411">Iron-sulfur</keyword>
<evidence type="ECO:0000313" key="11">
    <source>
        <dbReference type="EMBL" id="TXS96515.1"/>
    </source>
</evidence>
<comment type="cofactor">
    <cofactor evidence="10">
        <name>[2Fe-2S] cluster</name>
        <dbReference type="ChEBI" id="CHEBI:190135"/>
    </cofactor>
    <text evidence="10">Binds 1 [2Fe-2S] cluster.</text>
</comment>
<keyword evidence="4 10" id="KW-0479">Metal-binding</keyword>
<comment type="caution">
    <text evidence="11">The sequence shown here is derived from an EMBL/GenBank/DDBJ whole genome shotgun (WGS) entry which is preliminary data.</text>
</comment>
<dbReference type="CDD" id="cd03081">
    <property type="entry name" value="TRX_Fd_NuoE_FDH_gamma"/>
    <property type="match status" value="1"/>
</dbReference>
<evidence type="ECO:0000256" key="6">
    <source>
        <dbReference type="ARBA" id="ARBA00023014"/>
    </source>
</evidence>
<dbReference type="InterPro" id="IPR036249">
    <property type="entry name" value="Thioredoxin-like_sf"/>
</dbReference>
<dbReference type="InterPro" id="IPR002023">
    <property type="entry name" value="NuoE-like"/>
</dbReference>
<dbReference type="NCBIfam" id="NF004638">
    <property type="entry name" value="PRK05988.1"/>
    <property type="match status" value="1"/>
</dbReference>
<evidence type="ECO:0000256" key="1">
    <source>
        <dbReference type="ARBA" id="ARBA00010643"/>
    </source>
</evidence>
<evidence type="ECO:0000256" key="10">
    <source>
        <dbReference type="PIRSR" id="PIRSR000216-1"/>
    </source>
</evidence>
<feature type="binding site" evidence="10">
    <location>
        <position position="122"/>
    </location>
    <ligand>
        <name>[2Fe-2S] cluster</name>
        <dbReference type="ChEBI" id="CHEBI:190135"/>
    </ligand>
</feature>
<evidence type="ECO:0000256" key="5">
    <source>
        <dbReference type="ARBA" id="ARBA00023004"/>
    </source>
</evidence>
<comment type="cofactor">
    <cofactor evidence="9">
        <name>[2Fe-2S] cluster</name>
        <dbReference type="ChEBI" id="CHEBI:190135"/>
    </cofactor>
</comment>
<dbReference type="PROSITE" id="PS01099">
    <property type="entry name" value="COMPLEX1_24K"/>
    <property type="match status" value="1"/>
</dbReference>
<evidence type="ECO:0000313" key="12">
    <source>
        <dbReference type="Proteomes" id="UP000321039"/>
    </source>
</evidence>
<evidence type="ECO:0000256" key="4">
    <source>
        <dbReference type="ARBA" id="ARBA00022723"/>
    </source>
</evidence>
<evidence type="ECO:0000256" key="7">
    <source>
        <dbReference type="ARBA" id="ARBA00031580"/>
    </source>
</evidence>
<organism evidence="11 12">
    <name type="scientific">Parahaliea maris</name>
    <dbReference type="NCBI Taxonomy" id="2716870"/>
    <lineage>
        <taxon>Bacteria</taxon>
        <taxon>Pseudomonadati</taxon>
        <taxon>Pseudomonadota</taxon>
        <taxon>Gammaproteobacteria</taxon>
        <taxon>Cellvibrionales</taxon>
        <taxon>Halieaceae</taxon>
        <taxon>Parahaliea</taxon>
    </lineage>
</organism>
<dbReference type="SUPFAM" id="SSF52833">
    <property type="entry name" value="Thioredoxin-like"/>
    <property type="match status" value="1"/>
</dbReference>
<keyword evidence="3 10" id="KW-0001">2Fe-2S</keyword>
<evidence type="ECO:0000256" key="3">
    <source>
        <dbReference type="ARBA" id="ARBA00022714"/>
    </source>
</evidence>
<feature type="binding site" evidence="10">
    <location>
        <position position="86"/>
    </location>
    <ligand>
        <name>[2Fe-2S] cluster</name>
        <dbReference type="ChEBI" id="CHEBI:190135"/>
    </ligand>
</feature>
<comment type="similarity">
    <text evidence="1">Belongs to the complex I 24 kDa subunit family.</text>
</comment>
<sequence length="163" mass="17495">MTFTSPTDARVQQHIAAHRERPGALLPLLHALQDDFGFIPESALAPIAGALSQTVAEVAGVVSFYHHFRRTPPGDAVLQLCRAEACQAAGARALEAHVKQRLGVDYHQTSADGAVTLEPVYCLGNCACGPSVRIGDRVYGRVSPERADQLLDDLQTQVVEVRG</sequence>
<proteinExistence type="inferred from homology"/>
<evidence type="ECO:0000256" key="9">
    <source>
        <dbReference type="ARBA" id="ARBA00034078"/>
    </source>
</evidence>
<dbReference type="AlphaFoldDB" id="A0A5C9A6G0"/>
<keyword evidence="12" id="KW-1185">Reference proteome</keyword>
<dbReference type="Pfam" id="PF01257">
    <property type="entry name" value="2Fe-2S_thioredx"/>
    <property type="match status" value="1"/>
</dbReference>
<dbReference type="InterPro" id="IPR041921">
    <property type="entry name" value="NuoE_N"/>
</dbReference>
<dbReference type="PANTHER" id="PTHR10371">
    <property type="entry name" value="NADH DEHYDROGENASE UBIQUINONE FLAVOPROTEIN 2, MITOCHONDRIAL"/>
    <property type="match status" value="1"/>
</dbReference>
<dbReference type="PANTHER" id="PTHR10371:SF3">
    <property type="entry name" value="NADH DEHYDROGENASE [UBIQUINONE] FLAVOPROTEIN 2, MITOCHONDRIAL"/>
    <property type="match status" value="1"/>
</dbReference>
<dbReference type="PIRSF" id="PIRSF000216">
    <property type="entry name" value="NADH_DH_24kDa"/>
    <property type="match status" value="1"/>
</dbReference>
<dbReference type="Gene3D" id="3.40.30.10">
    <property type="entry name" value="Glutaredoxin"/>
    <property type="match status" value="1"/>
</dbReference>
<dbReference type="Proteomes" id="UP000321039">
    <property type="component" value="Unassembled WGS sequence"/>
</dbReference>
<evidence type="ECO:0000256" key="8">
    <source>
        <dbReference type="ARBA" id="ARBA00032788"/>
    </source>
</evidence>
<dbReference type="GO" id="GO:0051537">
    <property type="term" value="F:2 iron, 2 sulfur cluster binding"/>
    <property type="evidence" value="ECO:0007669"/>
    <property type="project" value="UniProtKB-KW"/>
</dbReference>
<dbReference type="GO" id="GO:0046872">
    <property type="term" value="F:metal ion binding"/>
    <property type="evidence" value="ECO:0007669"/>
    <property type="project" value="UniProtKB-KW"/>
</dbReference>
<name>A0A5C9A6G0_9GAMM</name>
<feature type="binding site" evidence="10">
    <location>
        <position position="126"/>
    </location>
    <ligand>
        <name>[2Fe-2S] cluster</name>
        <dbReference type="ChEBI" id="CHEBI:190135"/>
    </ligand>
</feature>
<feature type="binding site" evidence="10">
    <location>
        <position position="81"/>
    </location>
    <ligand>
        <name>[2Fe-2S] cluster</name>
        <dbReference type="ChEBI" id="CHEBI:190135"/>
    </ligand>
</feature>
<accession>A0A5C9A6G0</accession>